<dbReference type="InterPro" id="IPR050232">
    <property type="entry name" value="FBL13/AtMIF1-like"/>
</dbReference>
<dbReference type="OrthoDB" id="612216at2759"/>
<dbReference type="SUPFAM" id="SSF81383">
    <property type="entry name" value="F-box domain"/>
    <property type="match status" value="1"/>
</dbReference>
<dbReference type="InterPro" id="IPR053781">
    <property type="entry name" value="F-box_AtFBL13-like"/>
</dbReference>
<accession>A0A314KY32</accession>
<dbReference type="KEGG" id="nau:109205390"/>
<dbReference type="Pfam" id="PF07723">
    <property type="entry name" value="LRR_2"/>
    <property type="match status" value="1"/>
</dbReference>
<dbReference type="InterPro" id="IPR036047">
    <property type="entry name" value="F-box-like_dom_sf"/>
</dbReference>
<dbReference type="InterPro" id="IPR006566">
    <property type="entry name" value="FBD"/>
</dbReference>
<dbReference type="Proteomes" id="UP000187609">
    <property type="component" value="Unassembled WGS sequence"/>
</dbReference>
<dbReference type="Gramene" id="OIT33917">
    <property type="protein sequence ID" value="OIT33917"/>
    <property type="gene ID" value="A4A49_06046"/>
</dbReference>
<name>A0A314KY32_NICAT</name>
<dbReference type="Pfam" id="PF08387">
    <property type="entry name" value="FBD"/>
    <property type="match status" value="1"/>
</dbReference>
<reference evidence="2" key="1">
    <citation type="submission" date="2016-11" db="EMBL/GenBank/DDBJ databases">
        <title>The genome of Nicotiana attenuata.</title>
        <authorList>
            <person name="Xu S."/>
            <person name="Brockmoeller T."/>
            <person name="Gaquerel E."/>
            <person name="Navarro A."/>
            <person name="Kuhl H."/>
            <person name="Gase K."/>
            <person name="Ling Z."/>
            <person name="Zhou W."/>
            <person name="Kreitzer C."/>
            <person name="Stanke M."/>
            <person name="Tang H."/>
            <person name="Lyons E."/>
            <person name="Pandey P."/>
            <person name="Pandey S.P."/>
            <person name="Timmermann B."/>
            <person name="Baldwin I.T."/>
        </authorList>
    </citation>
    <scope>NUCLEOTIDE SEQUENCE [LARGE SCALE GENOMIC DNA]</scope>
    <source>
        <strain evidence="2">UT</strain>
    </source>
</reference>
<dbReference type="Pfam" id="PF00646">
    <property type="entry name" value="F-box"/>
    <property type="match status" value="1"/>
</dbReference>
<dbReference type="SMART" id="SM00579">
    <property type="entry name" value="FBD"/>
    <property type="match status" value="1"/>
</dbReference>
<comment type="caution">
    <text evidence="2">The sequence shown here is derived from an EMBL/GenBank/DDBJ whole genome shotgun (WGS) entry which is preliminary data.</text>
</comment>
<organism evidence="2 3">
    <name type="scientific">Nicotiana attenuata</name>
    <name type="common">Coyote tobacco</name>
    <dbReference type="NCBI Taxonomy" id="49451"/>
    <lineage>
        <taxon>Eukaryota</taxon>
        <taxon>Viridiplantae</taxon>
        <taxon>Streptophyta</taxon>
        <taxon>Embryophyta</taxon>
        <taxon>Tracheophyta</taxon>
        <taxon>Spermatophyta</taxon>
        <taxon>Magnoliopsida</taxon>
        <taxon>eudicotyledons</taxon>
        <taxon>Gunneridae</taxon>
        <taxon>Pentapetalae</taxon>
        <taxon>asterids</taxon>
        <taxon>lamiids</taxon>
        <taxon>Solanales</taxon>
        <taxon>Solanaceae</taxon>
        <taxon>Nicotianoideae</taxon>
        <taxon>Nicotianeae</taxon>
        <taxon>Nicotiana</taxon>
    </lineage>
</organism>
<evidence type="ECO:0000313" key="3">
    <source>
        <dbReference type="Proteomes" id="UP000187609"/>
    </source>
</evidence>
<evidence type="ECO:0000259" key="1">
    <source>
        <dbReference type="PROSITE" id="PS50181"/>
    </source>
</evidence>
<gene>
    <name evidence="2" type="ORF">A4A49_06046</name>
</gene>
<evidence type="ECO:0000313" key="2">
    <source>
        <dbReference type="EMBL" id="OIT33917.1"/>
    </source>
</evidence>
<sequence>MITSGHRWHTINCFKRQNALEEHNIDNREDKISILPDSILHHILSYLPTRDVVGTCILSTRWKNLWTCVENIDFDDSLLYSSGIFGYPVNVTCFMHFVQRVFQLREESDIKKFRLSCRVCFSASHVCLWILAAIKHNAKELDLCLFVEEPFMLPQCVFSSKTLTSLKLEMNCVLELPASTFFPFLRTLHLCLVTFRDDSSTQRLFSGCPMLRELAILDCEWMNLKHVAISISTLKSLTIDDLPFFGSTDDLNGCEIKIDAASLSFLKYSGYLSNEIYLYNLSPSVYASIHIPILYEKRNQIAFRAVKLFRGIHKINAARISSRAIESLFIADIEKDRLPVFYNLMHLELSMELENHTIGPLKELLQCLPKLQSLHFSEGLAPCMRLCEDDWNLGSVPSCFLSSLKTVTYSNFHGNDTEISFLRNLVKNALVLEKLNIVCSKRHFGDPKKQKEVKVQLQSLHRGSVSCAIKFM</sequence>
<dbReference type="CDD" id="cd22160">
    <property type="entry name" value="F-box_AtFBL13-like"/>
    <property type="match status" value="1"/>
</dbReference>
<dbReference type="STRING" id="49451.A0A314KY32"/>
<dbReference type="PROSITE" id="PS50181">
    <property type="entry name" value="FBOX"/>
    <property type="match status" value="1"/>
</dbReference>
<dbReference type="InterPro" id="IPR001810">
    <property type="entry name" value="F-box_dom"/>
</dbReference>
<dbReference type="InterPro" id="IPR013101">
    <property type="entry name" value="LRR_PRU1-like"/>
</dbReference>
<dbReference type="InterPro" id="IPR032675">
    <property type="entry name" value="LRR_dom_sf"/>
</dbReference>
<feature type="domain" description="F-box" evidence="1">
    <location>
        <begin position="29"/>
        <end position="65"/>
    </location>
</feature>
<dbReference type="PANTHER" id="PTHR31900:SF30">
    <property type="entry name" value="SUPERFAMILY PROTEIN, PUTATIVE-RELATED"/>
    <property type="match status" value="1"/>
</dbReference>
<dbReference type="PANTHER" id="PTHR31900">
    <property type="entry name" value="F-BOX/RNI SUPERFAMILY PROTEIN-RELATED"/>
    <property type="match status" value="1"/>
</dbReference>
<dbReference type="EMBL" id="MJEQ01000799">
    <property type="protein sequence ID" value="OIT33917.1"/>
    <property type="molecule type" value="Genomic_DNA"/>
</dbReference>
<dbReference type="SUPFAM" id="SSF52047">
    <property type="entry name" value="RNI-like"/>
    <property type="match status" value="1"/>
</dbReference>
<dbReference type="Gene3D" id="3.80.10.10">
    <property type="entry name" value="Ribonuclease Inhibitor"/>
    <property type="match status" value="1"/>
</dbReference>
<dbReference type="AlphaFoldDB" id="A0A314KY32"/>
<protein>
    <submittedName>
        <fullName evidence="2">F-boxlrr-repeat protein</fullName>
    </submittedName>
</protein>
<dbReference type="Gene3D" id="1.20.1280.50">
    <property type="match status" value="1"/>
</dbReference>
<keyword evidence="3" id="KW-1185">Reference proteome</keyword>
<proteinExistence type="predicted"/>